<reference evidence="3" key="1">
    <citation type="journal article" date="2023" name="Commun. Biol.">
        <title>Genome analysis of Parmales, the sister group of diatoms, reveals the evolutionary specialization of diatoms from phago-mixotrophs to photoautotrophs.</title>
        <authorList>
            <person name="Ban H."/>
            <person name="Sato S."/>
            <person name="Yoshikawa S."/>
            <person name="Yamada K."/>
            <person name="Nakamura Y."/>
            <person name="Ichinomiya M."/>
            <person name="Sato N."/>
            <person name="Blanc-Mathieu R."/>
            <person name="Endo H."/>
            <person name="Kuwata A."/>
            <person name="Ogata H."/>
        </authorList>
    </citation>
    <scope>NUCLEOTIDE SEQUENCE [LARGE SCALE GENOMIC DNA]</scope>
</reference>
<accession>A0A9W7A0V7</accession>
<proteinExistence type="predicted"/>
<feature type="chain" id="PRO_5040801494" evidence="1">
    <location>
        <begin position="19"/>
        <end position="161"/>
    </location>
</feature>
<name>A0A9W7A0V7_9STRA</name>
<organism evidence="2 3">
    <name type="scientific">Triparma laevis f. inornata</name>
    <dbReference type="NCBI Taxonomy" id="1714386"/>
    <lineage>
        <taxon>Eukaryota</taxon>
        <taxon>Sar</taxon>
        <taxon>Stramenopiles</taxon>
        <taxon>Ochrophyta</taxon>
        <taxon>Bolidophyceae</taxon>
        <taxon>Parmales</taxon>
        <taxon>Triparmaceae</taxon>
        <taxon>Triparma</taxon>
    </lineage>
</organism>
<feature type="signal peptide" evidence="1">
    <location>
        <begin position="1"/>
        <end position="18"/>
    </location>
</feature>
<gene>
    <name evidence="2" type="ORF">TL16_g02938</name>
</gene>
<protein>
    <submittedName>
        <fullName evidence="2">Uncharacterized protein</fullName>
    </submittedName>
</protein>
<dbReference type="AlphaFoldDB" id="A0A9W7A0V7"/>
<evidence type="ECO:0000313" key="3">
    <source>
        <dbReference type="Proteomes" id="UP001162640"/>
    </source>
</evidence>
<comment type="caution">
    <text evidence="2">The sequence shown here is derived from an EMBL/GenBank/DDBJ whole genome shotgun (WGS) entry which is preliminary data.</text>
</comment>
<evidence type="ECO:0000256" key="1">
    <source>
        <dbReference type="SAM" id="SignalP"/>
    </source>
</evidence>
<evidence type="ECO:0000313" key="2">
    <source>
        <dbReference type="EMBL" id="GMH59979.1"/>
    </source>
</evidence>
<sequence length="161" mass="18537">MMTLFSFLLIISVQLTLEHRTFRDFYNSPNGHEITRRLYTDSYIDNWKRVTSGDEVAIYNMHEDRNVMKTYYCKILGAEKLCKLRSDEPPSDSNIGHTTAYDSIAVAAYRQNMIPSGVDRKDTAKLVEGYFNSKGIEESDLPRTCFSPGELQDVLEITKYV</sequence>
<dbReference type="EMBL" id="BLQM01000075">
    <property type="protein sequence ID" value="GMH59979.1"/>
    <property type="molecule type" value="Genomic_DNA"/>
</dbReference>
<dbReference type="Proteomes" id="UP001162640">
    <property type="component" value="Unassembled WGS sequence"/>
</dbReference>
<keyword evidence="1" id="KW-0732">Signal</keyword>